<comment type="caution">
    <text evidence="12">Lacks conserved residue(s) required for the propagation of feature annotation.</text>
</comment>
<dbReference type="InterPro" id="IPR013221">
    <property type="entry name" value="Mur_ligase_cen"/>
</dbReference>
<evidence type="ECO:0000256" key="10">
    <source>
        <dbReference type="ARBA" id="ARBA00023306"/>
    </source>
</evidence>
<evidence type="ECO:0000313" key="18">
    <source>
        <dbReference type="Proteomes" id="UP001596494"/>
    </source>
</evidence>
<organism evidence="17 18">
    <name type="scientific">Halobacillus campisalis</name>
    <dbReference type="NCBI Taxonomy" id="435909"/>
    <lineage>
        <taxon>Bacteria</taxon>
        <taxon>Bacillati</taxon>
        <taxon>Bacillota</taxon>
        <taxon>Bacilli</taxon>
        <taxon>Bacillales</taxon>
        <taxon>Bacillaceae</taxon>
        <taxon>Halobacillus</taxon>
    </lineage>
</organism>
<feature type="domain" description="Mur ligase C-terminal" evidence="15">
    <location>
        <begin position="338"/>
        <end position="464"/>
    </location>
</feature>
<dbReference type="InterPro" id="IPR005761">
    <property type="entry name" value="UDP-N-AcMur-Glu-dNH2Pim_ligase"/>
</dbReference>
<name>A0ABW2K665_9BACI</name>
<feature type="modified residue" description="N6-carboxylysine" evidence="12">
    <location>
        <position position="229"/>
    </location>
</feature>
<dbReference type="InterPro" id="IPR000713">
    <property type="entry name" value="Mur_ligase_N"/>
</dbReference>
<evidence type="ECO:0000256" key="9">
    <source>
        <dbReference type="ARBA" id="ARBA00022984"/>
    </source>
</evidence>
<dbReference type="Proteomes" id="UP001596494">
    <property type="component" value="Unassembled WGS sequence"/>
</dbReference>
<dbReference type="RefSeq" id="WP_289216881.1">
    <property type="nucleotide sequence ID" value="NZ_JAPVRC010000009.1"/>
</dbReference>
<keyword evidence="12" id="KW-0460">Magnesium</keyword>
<evidence type="ECO:0000313" key="17">
    <source>
        <dbReference type="EMBL" id="MFC7321635.1"/>
    </source>
</evidence>
<keyword evidence="7 12" id="KW-0067">ATP-binding</keyword>
<sequence>MQKKLQHWNEVVEGTVLGPLAQYASTVEYDSRETTEDSIFVCIPGENYDGHQFIEQAIKNGAKTVAGTDAHLLSTYSSTFPSITFIHVADARIALSHLSSHVFGNPSESLSTIGVTGTNGKTTVTSFIYSILNALSLRTGSIGTAGIWDDAQKTSFRQTVPTTPEAPDIHRVLDHFNQKGMKAAVIESTSIAIEQKRLATIDFNVAVHTNLTPEHLEFHGSMENYKQAKLKLFEQAERAVVNIDDTVMAGDILEFFNGPLLTYGKNERADLRMRDIRTTLDGTSFTLQTHEGLFEVHAPVYGEYNVSNLLAAIGACKQSGYSMPEILSVISMVKCPEGRYQIVKNDAPYQIVLDYAHTPDALSNILQAVRSIPYHKLIVMITGVGLRDPNKRPLMAKTVEGMADEIIVSVDQPGFADRQEVVNDVLKGFRNPLEHNIHTKLYREEAIHHAFDLAASGDLVLLTGIGFGGYQVIGNEKVPYSELEVIDDYFNKCPSYKDCVMF</sequence>
<dbReference type="SUPFAM" id="SSF53623">
    <property type="entry name" value="MurD-like peptide ligases, catalytic domain"/>
    <property type="match status" value="1"/>
</dbReference>
<evidence type="ECO:0000256" key="13">
    <source>
        <dbReference type="RuleBase" id="RU004135"/>
    </source>
</evidence>
<comment type="function">
    <text evidence="12">Catalyzes the addition of an amino acid to the nucleotide precursor UDP-N-acetylmuramoyl-L-alanyl-D-glutamate (UMAG) in the biosynthesis of bacterial cell-wall peptidoglycan.</text>
</comment>
<comment type="similarity">
    <text evidence="2 12">Belongs to the MurCDEF family. MurE subfamily.</text>
</comment>
<feature type="domain" description="Mur ligase central" evidence="16">
    <location>
        <begin position="115"/>
        <end position="315"/>
    </location>
</feature>
<protein>
    <recommendedName>
        <fullName evidence="12">UDP-N-acetylmuramyl-tripeptide synthetase</fullName>
        <ecNumber evidence="12">6.3.2.-</ecNumber>
    </recommendedName>
    <alternativeName>
        <fullName evidence="12">UDP-MurNAc-tripeptide synthetase</fullName>
    </alternativeName>
</protein>
<feature type="binding site" evidence="12">
    <location>
        <position position="195"/>
    </location>
    <ligand>
        <name>UDP-N-acetyl-alpha-D-muramoyl-L-alanyl-D-glutamate</name>
        <dbReference type="ChEBI" id="CHEBI:83900"/>
    </ligand>
</feature>
<dbReference type="HAMAP" id="MF_00208">
    <property type="entry name" value="MurE"/>
    <property type="match status" value="1"/>
</dbReference>
<keyword evidence="8 12" id="KW-0133">Cell shape</keyword>
<dbReference type="Pfam" id="PF08245">
    <property type="entry name" value="Mur_ligase_M"/>
    <property type="match status" value="1"/>
</dbReference>
<keyword evidence="18" id="KW-1185">Reference proteome</keyword>
<accession>A0ABW2K665</accession>
<feature type="binding site" evidence="12">
    <location>
        <position position="197"/>
    </location>
    <ligand>
        <name>UDP-N-acetyl-alpha-D-muramoyl-L-alanyl-D-glutamate</name>
        <dbReference type="ChEBI" id="CHEBI:83900"/>
    </ligand>
</feature>
<feature type="binding site" evidence="12">
    <location>
        <begin position="162"/>
        <end position="163"/>
    </location>
    <ligand>
        <name>UDP-N-acetyl-alpha-D-muramoyl-L-alanyl-D-glutamate</name>
        <dbReference type="ChEBI" id="CHEBI:83900"/>
    </ligand>
</feature>
<keyword evidence="3 12" id="KW-0963">Cytoplasm</keyword>
<proteinExistence type="inferred from homology"/>
<comment type="caution">
    <text evidence="17">The sequence shown here is derived from an EMBL/GenBank/DDBJ whole genome shotgun (WGS) entry which is preliminary data.</text>
</comment>
<evidence type="ECO:0000259" key="15">
    <source>
        <dbReference type="Pfam" id="PF02875"/>
    </source>
</evidence>
<dbReference type="Gene3D" id="3.40.1390.10">
    <property type="entry name" value="MurE/MurF, N-terminal domain"/>
    <property type="match status" value="1"/>
</dbReference>
<feature type="binding site" evidence="12">
    <location>
        <position position="31"/>
    </location>
    <ligand>
        <name>UDP-N-acetyl-alpha-D-muramoyl-L-alanyl-D-glutamate</name>
        <dbReference type="ChEBI" id="CHEBI:83900"/>
    </ligand>
</feature>
<dbReference type="SUPFAM" id="SSF63418">
    <property type="entry name" value="MurE/MurF N-terminal domain"/>
    <property type="match status" value="1"/>
</dbReference>
<dbReference type="GO" id="GO:0008765">
    <property type="term" value="F:UDP-N-acetylmuramoylalanyl-D-glutamate-2,6-diaminopimelate ligase activity"/>
    <property type="evidence" value="ECO:0007669"/>
    <property type="project" value="UniProtKB-EC"/>
</dbReference>
<evidence type="ECO:0000256" key="5">
    <source>
        <dbReference type="ARBA" id="ARBA00022618"/>
    </source>
</evidence>
<dbReference type="InterPro" id="IPR036615">
    <property type="entry name" value="Mur_ligase_C_dom_sf"/>
</dbReference>
<evidence type="ECO:0000256" key="1">
    <source>
        <dbReference type="ARBA" id="ARBA00004752"/>
    </source>
</evidence>
<dbReference type="EC" id="6.3.2.-" evidence="12"/>
<dbReference type="PANTHER" id="PTHR23135:SF4">
    <property type="entry name" value="UDP-N-ACETYLMURAMOYL-L-ALANYL-D-GLUTAMATE--2,6-DIAMINOPIMELATE LIGASE MURE HOMOLOG, CHLOROPLASTIC"/>
    <property type="match status" value="1"/>
</dbReference>
<keyword evidence="5 12" id="KW-0132">Cell division</keyword>
<feature type="binding site" evidence="12">
    <location>
        <begin position="117"/>
        <end position="123"/>
    </location>
    <ligand>
        <name>ATP</name>
        <dbReference type="ChEBI" id="CHEBI:30616"/>
    </ligand>
</feature>
<dbReference type="Pfam" id="PF02875">
    <property type="entry name" value="Mur_ligase_C"/>
    <property type="match status" value="1"/>
</dbReference>
<dbReference type="Gene3D" id="3.40.1190.10">
    <property type="entry name" value="Mur-like, catalytic domain"/>
    <property type="match status" value="1"/>
</dbReference>
<dbReference type="InterPro" id="IPR004101">
    <property type="entry name" value="Mur_ligase_C"/>
</dbReference>
<keyword evidence="9 12" id="KW-0573">Peptidoglycan synthesis</keyword>
<dbReference type="PROSITE" id="PS01011">
    <property type="entry name" value="FOLYLPOLYGLU_SYNT_1"/>
    <property type="match status" value="1"/>
</dbReference>
<feature type="binding site" evidence="12">
    <location>
        <position position="189"/>
    </location>
    <ligand>
        <name>UDP-N-acetyl-alpha-D-muramoyl-L-alanyl-D-glutamate</name>
        <dbReference type="ChEBI" id="CHEBI:83900"/>
    </ligand>
</feature>
<dbReference type="NCBIfam" id="TIGR01085">
    <property type="entry name" value="murE"/>
    <property type="match status" value="1"/>
</dbReference>
<evidence type="ECO:0000256" key="3">
    <source>
        <dbReference type="ARBA" id="ARBA00022490"/>
    </source>
</evidence>
<dbReference type="Pfam" id="PF01225">
    <property type="entry name" value="Mur_ligase"/>
    <property type="match status" value="1"/>
</dbReference>
<dbReference type="PANTHER" id="PTHR23135">
    <property type="entry name" value="MUR LIGASE FAMILY MEMBER"/>
    <property type="match status" value="1"/>
</dbReference>
<evidence type="ECO:0000256" key="7">
    <source>
        <dbReference type="ARBA" id="ARBA00022840"/>
    </source>
</evidence>
<dbReference type="InterPro" id="IPR036565">
    <property type="entry name" value="Mur-like_cat_sf"/>
</dbReference>
<evidence type="ECO:0000256" key="8">
    <source>
        <dbReference type="ARBA" id="ARBA00022960"/>
    </source>
</evidence>
<comment type="pathway">
    <text evidence="1 12 13">Cell wall biogenesis; peptidoglycan biosynthesis.</text>
</comment>
<dbReference type="EMBL" id="JBHTBY010000010">
    <property type="protein sequence ID" value="MFC7321635.1"/>
    <property type="molecule type" value="Genomic_DNA"/>
</dbReference>
<evidence type="ECO:0000259" key="16">
    <source>
        <dbReference type="Pfam" id="PF08245"/>
    </source>
</evidence>
<comment type="cofactor">
    <cofactor evidence="12">
        <name>Mg(2+)</name>
        <dbReference type="ChEBI" id="CHEBI:18420"/>
    </cofactor>
</comment>
<dbReference type="Gene3D" id="3.90.190.20">
    <property type="entry name" value="Mur ligase, C-terminal domain"/>
    <property type="match status" value="1"/>
</dbReference>
<evidence type="ECO:0000259" key="14">
    <source>
        <dbReference type="Pfam" id="PF01225"/>
    </source>
</evidence>
<keyword evidence="4 12" id="KW-0436">Ligase</keyword>
<gene>
    <name evidence="12" type="primary">murE</name>
    <name evidence="17" type="ORF">ACFQMN_12185</name>
</gene>
<comment type="PTM">
    <text evidence="12">Carboxylation is probably crucial for Mg(2+) binding and, consequently, for the gamma-phosphate positioning of ATP.</text>
</comment>
<evidence type="ECO:0000256" key="2">
    <source>
        <dbReference type="ARBA" id="ARBA00005898"/>
    </source>
</evidence>
<comment type="subcellular location">
    <subcellularLocation>
        <location evidence="12 13">Cytoplasm</location>
    </subcellularLocation>
</comment>
<evidence type="ECO:0000256" key="6">
    <source>
        <dbReference type="ARBA" id="ARBA00022741"/>
    </source>
</evidence>
<evidence type="ECO:0000256" key="4">
    <source>
        <dbReference type="ARBA" id="ARBA00022598"/>
    </source>
</evidence>
<keyword evidence="10 12" id="KW-0131">Cell cycle</keyword>
<reference evidence="18" key="1">
    <citation type="journal article" date="2019" name="Int. J. Syst. Evol. Microbiol.">
        <title>The Global Catalogue of Microorganisms (GCM) 10K type strain sequencing project: providing services to taxonomists for standard genome sequencing and annotation.</title>
        <authorList>
            <consortium name="The Broad Institute Genomics Platform"/>
            <consortium name="The Broad Institute Genome Sequencing Center for Infectious Disease"/>
            <person name="Wu L."/>
            <person name="Ma J."/>
        </authorList>
    </citation>
    <scope>NUCLEOTIDE SEQUENCE [LARGE SCALE GENOMIC DNA]</scope>
    <source>
        <strain evidence="18">CCUG 73951</strain>
    </source>
</reference>
<dbReference type="InterPro" id="IPR035911">
    <property type="entry name" value="MurE/MurF_N"/>
</dbReference>
<keyword evidence="11 12" id="KW-0961">Cell wall biogenesis/degradation</keyword>
<dbReference type="SUPFAM" id="SSF53244">
    <property type="entry name" value="MurD-like peptide ligases, peptide-binding domain"/>
    <property type="match status" value="1"/>
</dbReference>
<evidence type="ECO:0000256" key="11">
    <source>
        <dbReference type="ARBA" id="ARBA00023316"/>
    </source>
</evidence>
<keyword evidence="6 12" id="KW-0547">Nucleotide-binding</keyword>
<dbReference type="InterPro" id="IPR018109">
    <property type="entry name" value="Folylpolyglutamate_synth_CS"/>
</dbReference>
<evidence type="ECO:0000256" key="12">
    <source>
        <dbReference type="HAMAP-Rule" id="MF_00208"/>
    </source>
</evidence>
<feature type="domain" description="Mur ligase N-terminal catalytic" evidence="14">
    <location>
        <begin position="27"/>
        <end position="80"/>
    </location>
</feature>
<dbReference type="NCBIfam" id="NF001126">
    <property type="entry name" value="PRK00139.1-4"/>
    <property type="match status" value="1"/>
</dbReference>